<organism evidence="3 4">
    <name type="scientific">Periconia macrospinosa</name>
    <dbReference type="NCBI Taxonomy" id="97972"/>
    <lineage>
        <taxon>Eukaryota</taxon>
        <taxon>Fungi</taxon>
        <taxon>Dikarya</taxon>
        <taxon>Ascomycota</taxon>
        <taxon>Pezizomycotina</taxon>
        <taxon>Dothideomycetes</taxon>
        <taxon>Pleosporomycetidae</taxon>
        <taxon>Pleosporales</taxon>
        <taxon>Massarineae</taxon>
        <taxon>Periconiaceae</taxon>
        <taxon>Periconia</taxon>
    </lineage>
</organism>
<reference evidence="3 4" key="1">
    <citation type="journal article" date="2018" name="Sci. Rep.">
        <title>Comparative genomics provides insights into the lifestyle and reveals functional heterogeneity of dark septate endophytic fungi.</title>
        <authorList>
            <person name="Knapp D.G."/>
            <person name="Nemeth J.B."/>
            <person name="Barry K."/>
            <person name="Hainaut M."/>
            <person name="Henrissat B."/>
            <person name="Johnson J."/>
            <person name="Kuo A."/>
            <person name="Lim J.H.P."/>
            <person name="Lipzen A."/>
            <person name="Nolan M."/>
            <person name="Ohm R.A."/>
            <person name="Tamas L."/>
            <person name="Grigoriev I.V."/>
            <person name="Spatafora J.W."/>
            <person name="Nagy L.G."/>
            <person name="Kovacs G.M."/>
        </authorList>
    </citation>
    <scope>NUCLEOTIDE SEQUENCE [LARGE SCALE GENOMIC DNA]</scope>
    <source>
        <strain evidence="3 4">DSE2036</strain>
    </source>
</reference>
<dbReference type="OrthoDB" id="20772at2759"/>
<dbReference type="Proteomes" id="UP000244855">
    <property type="component" value="Unassembled WGS sequence"/>
</dbReference>
<sequence length="731" mass="81494">MARLRNLGNAQASAYFPPPTGSTRSSPRKAAHESPSKRELRYTSLNDSEDSFLVPKAKAGADGETSPAKKQRVLRPVASNSRLLRKLSDESLAATPNRRERRVRESGLGRDSGSSLSYSKMLAKSMAKKQGRRLDAGLSFEASIMGSQIFEQQTIADEDEVEKSILCDEENEVEMDQGNIVIHIDDEEEEDDDEEPVVNVRRRRQQPKARRVVTDSEEESELEDKSVCSKSQKIPSREVSHEIENEMPPPLASMRPPFRKGRNQISNWAQEVIDLTGSPEPPSSFAVEPPVRVRSASLASSRPTSSESHDAGAILHFSPTPTKQRSPRKAPPVSRPSTPPAPQSPSKLVSPSKKNIRIPNAPALRPSIDAFWDPAVVNDWNDKHSPSKPLLSPRKQKLYKQLEMQMGSINLSDTESDESPPSPTMSPRKKATSPVKQPKAGADASAPTPAILRAQRKDFAARKHAMAEEFMIELDNTITGGKIAELSKSTGGIKLIWSRTLKTTAGRANWRREQIRCRTGSSPTDFKVDIRHHCSIELAEKVIDEPERLYNVLAHEYCHLTTFMISEVRNNPHGAEFKAWGAKVTRAFSQSNNVEVTTKHSYKIEYKYVWECVACGYEFKRHSKSVDPVRHSCGRCKGKLVQTKPTPRTPAAGKTGDAATGKSEYQVFVKTHFARVKKEMAERGEDTQMGKVMENVARQYREDKARRHEEAKAATQVKVDEVEIALEGLKI</sequence>
<dbReference type="Pfam" id="PF17283">
    <property type="entry name" value="Zn_ribbon_SprT"/>
    <property type="match status" value="1"/>
</dbReference>
<evidence type="ECO:0000313" key="3">
    <source>
        <dbReference type="EMBL" id="PVI07727.1"/>
    </source>
</evidence>
<dbReference type="Pfam" id="PF10263">
    <property type="entry name" value="SprT-like"/>
    <property type="match status" value="1"/>
</dbReference>
<feature type="compositionally biased region" description="Basic and acidic residues" evidence="1">
    <location>
        <begin position="30"/>
        <end position="41"/>
    </location>
</feature>
<accession>A0A2V1EB18</accession>
<feature type="domain" description="SprT-like" evidence="2">
    <location>
        <begin position="472"/>
        <end position="643"/>
    </location>
</feature>
<dbReference type="EMBL" id="KZ805303">
    <property type="protein sequence ID" value="PVI07727.1"/>
    <property type="molecule type" value="Genomic_DNA"/>
</dbReference>
<evidence type="ECO:0000259" key="2">
    <source>
        <dbReference type="SMART" id="SM00731"/>
    </source>
</evidence>
<name>A0A2V1EB18_9PLEO</name>
<dbReference type="GO" id="GO:0005634">
    <property type="term" value="C:nucleus"/>
    <property type="evidence" value="ECO:0007669"/>
    <property type="project" value="TreeGrafter"/>
</dbReference>
<dbReference type="PANTHER" id="PTHR23099">
    <property type="entry name" value="TRANSCRIPTIONAL REGULATOR"/>
    <property type="match status" value="1"/>
</dbReference>
<feature type="compositionally biased region" description="Polar residues" evidence="1">
    <location>
        <begin position="344"/>
        <end position="353"/>
    </location>
</feature>
<feature type="region of interest" description="Disordered" evidence="1">
    <location>
        <begin position="1"/>
        <end position="117"/>
    </location>
</feature>
<feature type="compositionally biased region" description="Basic and acidic residues" evidence="1">
    <location>
        <begin position="235"/>
        <end position="244"/>
    </location>
</feature>
<feature type="compositionally biased region" description="Pro residues" evidence="1">
    <location>
        <begin position="329"/>
        <end position="343"/>
    </location>
</feature>
<gene>
    <name evidence="3" type="ORF">DM02DRAFT_608806</name>
</gene>
<dbReference type="SMART" id="SM00731">
    <property type="entry name" value="SprT"/>
    <property type="match status" value="1"/>
</dbReference>
<feature type="region of interest" description="Disordered" evidence="1">
    <location>
        <begin position="410"/>
        <end position="450"/>
    </location>
</feature>
<dbReference type="STRING" id="97972.A0A2V1EB18"/>
<dbReference type="InterPro" id="IPR035240">
    <property type="entry name" value="SprT_Zn_ribbon"/>
</dbReference>
<dbReference type="PANTHER" id="PTHR23099:SF0">
    <property type="entry name" value="GERM CELL NUCLEAR ACIDIC PROTEIN"/>
    <property type="match status" value="1"/>
</dbReference>
<feature type="compositionally biased region" description="Acidic residues" evidence="1">
    <location>
        <begin position="185"/>
        <end position="196"/>
    </location>
</feature>
<dbReference type="AlphaFoldDB" id="A0A2V1EB18"/>
<feature type="region of interest" description="Disordered" evidence="1">
    <location>
        <begin position="185"/>
        <end position="367"/>
    </location>
</feature>
<feature type="compositionally biased region" description="Low complexity" evidence="1">
    <location>
        <begin position="292"/>
        <end position="306"/>
    </location>
</feature>
<feature type="compositionally biased region" description="Basic residues" evidence="1">
    <location>
        <begin position="200"/>
        <end position="211"/>
    </location>
</feature>
<dbReference type="InterPro" id="IPR006640">
    <property type="entry name" value="SprT-like_domain"/>
</dbReference>
<evidence type="ECO:0000313" key="4">
    <source>
        <dbReference type="Proteomes" id="UP000244855"/>
    </source>
</evidence>
<dbReference type="GO" id="GO:0006950">
    <property type="term" value="P:response to stress"/>
    <property type="evidence" value="ECO:0007669"/>
    <property type="project" value="UniProtKB-ARBA"/>
</dbReference>
<keyword evidence="4" id="KW-1185">Reference proteome</keyword>
<protein>
    <recommendedName>
        <fullName evidence="2">SprT-like domain-containing protein</fullName>
    </recommendedName>
</protein>
<evidence type="ECO:0000256" key="1">
    <source>
        <dbReference type="SAM" id="MobiDB-lite"/>
    </source>
</evidence>
<proteinExistence type="predicted"/>